<comment type="caution">
    <text evidence="2">The sequence shown here is derived from an EMBL/GenBank/DDBJ whole genome shotgun (WGS) entry which is preliminary data.</text>
</comment>
<keyword evidence="3" id="KW-1185">Reference proteome</keyword>
<protein>
    <recommendedName>
        <fullName evidence="4">Secreted protein</fullName>
    </recommendedName>
</protein>
<dbReference type="EMBL" id="JARKIE010000044">
    <property type="protein sequence ID" value="KAJ7693926.1"/>
    <property type="molecule type" value="Genomic_DNA"/>
</dbReference>
<evidence type="ECO:0008006" key="4">
    <source>
        <dbReference type="Google" id="ProtNLM"/>
    </source>
</evidence>
<accession>A0AAD7DL57</accession>
<feature type="signal peptide" evidence="1">
    <location>
        <begin position="1"/>
        <end position="22"/>
    </location>
</feature>
<name>A0AAD7DL57_MYCRO</name>
<organism evidence="2 3">
    <name type="scientific">Mycena rosella</name>
    <name type="common">Pink bonnet</name>
    <name type="synonym">Agaricus rosellus</name>
    <dbReference type="NCBI Taxonomy" id="1033263"/>
    <lineage>
        <taxon>Eukaryota</taxon>
        <taxon>Fungi</taxon>
        <taxon>Dikarya</taxon>
        <taxon>Basidiomycota</taxon>
        <taxon>Agaricomycotina</taxon>
        <taxon>Agaricomycetes</taxon>
        <taxon>Agaricomycetidae</taxon>
        <taxon>Agaricales</taxon>
        <taxon>Marasmiineae</taxon>
        <taxon>Mycenaceae</taxon>
        <taxon>Mycena</taxon>
    </lineage>
</organism>
<dbReference type="AlphaFoldDB" id="A0AAD7DL57"/>
<evidence type="ECO:0000256" key="1">
    <source>
        <dbReference type="SAM" id="SignalP"/>
    </source>
</evidence>
<sequence length="129" mass="14203">MPCQGMPALSVSHLTFIQLLLGAIFLRSYRDGHSASEAHWPPVVINIRGIRGSMPIKSLYCTCRGMERRIVVQIDSCGCLSPAASYKGRLRQGLPDTTELDDIPSLSFVYRRCPSGSIRRQHAAPSTSD</sequence>
<evidence type="ECO:0000313" key="3">
    <source>
        <dbReference type="Proteomes" id="UP001221757"/>
    </source>
</evidence>
<reference evidence="2" key="1">
    <citation type="submission" date="2023-03" db="EMBL/GenBank/DDBJ databases">
        <title>Massive genome expansion in bonnet fungi (Mycena s.s.) driven by repeated elements and novel gene families across ecological guilds.</title>
        <authorList>
            <consortium name="Lawrence Berkeley National Laboratory"/>
            <person name="Harder C.B."/>
            <person name="Miyauchi S."/>
            <person name="Viragh M."/>
            <person name="Kuo A."/>
            <person name="Thoen E."/>
            <person name="Andreopoulos B."/>
            <person name="Lu D."/>
            <person name="Skrede I."/>
            <person name="Drula E."/>
            <person name="Henrissat B."/>
            <person name="Morin E."/>
            <person name="Kohler A."/>
            <person name="Barry K."/>
            <person name="LaButti K."/>
            <person name="Morin E."/>
            <person name="Salamov A."/>
            <person name="Lipzen A."/>
            <person name="Mereny Z."/>
            <person name="Hegedus B."/>
            <person name="Baldrian P."/>
            <person name="Stursova M."/>
            <person name="Weitz H."/>
            <person name="Taylor A."/>
            <person name="Grigoriev I.V."/>
            <person name="Nagy L.G."/>
            <person name="Martin F."/>
            <person name="Kauserud H."/>
        </authorList>
    </citation>
    <scope>NUCLEOTIDE SEQUENCE</scope>
    <source>
        <strain evidence="2">CBHHK067</strain>
    </source>
</reference>
<gene>
    <name evidence="2" type="ORF">B0H17DRAFT_483006</name>
</gene>
<dbReference type="Proteomes" id="UP001221757">
    <property type="component" value="Unassembled WGS sequence"/>
</dbReference>
<evidence type="ECO:0000313" key="2">
    <source>
        <dbReference type="EMBL" id="KAJ7693926.1"/>
    </source>
</evidence>
<keyword evidence="1" id="KW-0732">Signal</keyword>
<feature type="chain" id="PRO_5042131643" description="Secreted protein" evidence="1">
    <location>
        <begin position="23"/>
        <end position="129"/>
    </location>
</feature>
<proteinExistence type="predicted"/>